<organism evidence="6 7">
    <name type="scientific">Rhodobium gokarnense</name>
    <dbReference type="NCBI Taxonomy" id="364296"/>
    <lineage>
        <taxon>Bacteria</taxon>
        <taxon>Pseudomonadati</taxon>
        <taxon>Pseudomonadota</taxon>
        <taxon>Alphaproteobacteria</taxon>
        <taxon>Hyphomicrobiales</taxon>
        <taxon>Rhodobiaceae</taxon>
        <taxon>Rhodobium</taxon>
    </lineage>
</organism>
<comment type="subcellular location">
    <subcellularLocation>
        <location evidence="1">Membrane</location>
        <topology evidence="1">Multi-pass membrane protein</topology>
    </subcellularLocation>
</comment>
<keyword evidence="2 5" id="KW-0812">Transmembrane</keyword>
<evidence type="ECO:0000256" key="1">
    <source>
        <dbReference type="ARBA" id="ARBA00004141"/>
    </source>
</evidence>
<evidence type="ECO:0000256" key="4">
    <source>
        <dbReference type="ARBA" id="ARBA00023136"/>
    </source>
</evidence>
<name>A0ABT3HCJ0_9HYPH</name>
<dbReference type="Pfam" id="PF09685">
    <property type="entry name" value="MamF_MmsF"/>
    <property type="match status" value="1"/>
</dbReference>
<sequence length="120" mass="13413">MSTQGSDDLSGYMEPGAKNVTLIYILYLVGFVLGITPLIGVVIAYLNRGRGGWADTHYTFQIRTFWISLLFGFISFLLTFLFIGFLLMILVAVWVIIRCIKGLQAASNGEPIPDPQTWTF</sequence>
<feature type="transmembrane region" description="Helical" evidence="5">
    <location>
        <begin position="21"/>
        <end position="46"/>
    </location>
</feature>
<keyword evidence="3 5" id="KW-1133">Transmembrane helix</keyword>
<dbReference type="InterPro" id="IPR019109">
    <property type="entry name" value="MamF_MmsF"/>
</dbReference>
<evidence type="ECO:0000313" key="7">
    <source>
        <dbReference type="Proteomes" id="UP001209755"/>
    </source>
</evidence>
<reference evidence="7" key="1">
    <citation type="submission" date="2023-07" db="EMBL/GenBank/DDBJ databases">
        <title>Genome sequencing of Purple Non-Sulfur Bacteria from various extreme environments.</title>
        <authorList>
            <person name="Mayer M."/>
        </authorList>
    </citation>
    <scope>NUCLEOTIDE SEQUENCE [LARGE SCALE GENOMIC DNA]</scope>
    <source>
        <strain evidence="7">DSM 17935</strain>
    </source>
</reference>
<accession>A0ABT3HCJ0</accession>
<feature type="transmembrane region" description="Helical" evidence="5">
    <location>
        <begin position="66"/>
        <end position="97"/>
    </location>
</feature>
<comment type="caution">
    <text evidence="6">The sequence shown here is derived from an EMBL/GenBank/DDBJ whole genome shotgun (WGS) entry which is preliminary data.</text>
</comment>
<dbReference type="EMBL" id="JAOQNS010000006">
    <property type="protein sequence ID" value="MCW2308126.1"/>
    <property type="molecule type" value="Genomic_DNA"/>
</dbReference>
<protein>
    <submittedName>
        <fullName evidence="6">Membrane protein</fullName>
    </submittedName>
</protein>
<evidence type="ECO:0000256" key="5">
    <source>
        <dbReference type="SAM" id="Phobius"/>
    </source>
</evidence>
<dbReference type="Proteomes" id="UP001209755">
    <property type="component" value="Unassembled WGS sequence"/>
</dbReference>
<evidence type="ECO:0000313" key="6">
    <source>
        <dbReference type="EMBL" id="MCW2308126.1"/>
    </source>
</evidence>
<evidence type="ECO:0000256" key="2">
    <source>
        <dbReference type="ARBA" id="ARBA00022692"/>
    </source>
</evidence>
<evidence type="ECO:0000256" key="3">
    <source>
        <dbReference type="ARBA" id="ARBA00022989"/>
    </source>
</evidence>
<keyword evidence="7" id="KW-1185">Reference proteome</keyword>
<proteinExistence type="predicted"/>
<gene>
    <name evidence="6" type="ORF">M2319_002465</name>
</gene>
<dbReference type="RefSeq" id="WP_264601750.1">
    <property type="nucleotide sequence ID" value="NZ_JAOQNS010000006.1"/>
</dbReference>
<keyword evidence="4 5" id="KW-0472">Membrane</keyword>